<evidence type="ECO:0000313" key="3">
    <source>
        <dbReference type="Proteomes" id="UP000199114"/>
    </source>
</evidence>
<feature type="region of interest" description="Disordered" evidence="1">
    <location>
        <begin position="157"/>
        <end position="223"/>
    </location>
</feature>
<protein>
    <submittedName>
        <fullName evidence="2">Uncharacterized protein</fullName>
    </submittedName>
</protein>
<name>A0A1H9PVC3_9EURY</name>
<dbReference type="Proteomes" id="UP000199114">
    <property type="component" value="Unassembled WGS sequence"/>
</dbReference>
<accession>A0A1H9PVC3</accession>
<feature type="compositionally biased region" description="Polar residues" evidence="1">
    <location>
        <begin position="201"/>
        <end position="210"/>
    </location>
</feature>
<sequence>MTSVDAVDADGNCIDDVTEEELRREPDKFDDICNPDEEDLSPVQRRIVAAKMMHPDFSAQEIADFLDDGDYSPSKGHTGQTIREYFGTTKAARGSRPFEDFNERQQKAIDAAARYELGEFGSYTEAGEAIDDKGGYVNTCRYQYEEAVERRMEALKDEIEEEDGESNDTVRRENSTGTYAGPEKGIDATMQHISERPTRVDTGQKSSGDNSEIEQSEPTKERVETIQEKIDLLRRLVVEGALDAEVAFDEVERMVAEVSPDDGDSGGKVSP</sequence>
<evidence type="ECO:0000313" key="2">
    <source>
        <dbReference type="EMBL" id="SER51719.1"/>
    </source>
</evidence>
<proteinExistence type="predicted"/>
<keyword evidence="3" id="KW-1185">Reference proteome</keyword>
<dbReference type="AlphaFoldDB" id="A0A1H9PVC3"/>
<gene>
    <name evidence="2" type="ORF">SAMN04489841_3978</name>
</gene>
<organism evidence="2 3">
    <name type="scientific">Natrinema salaciae</name>
    <dbReference type="NCBI Taxonomy" id="1186196"/>
    <lineage>
        <taxon>Archaea</taxon>
        <taxon>Methanobacteriati</taxon>
        <taxon>Methanobacteriota</taxon>
        <taxon>Stenosarchaea group</taxon>
        <taxon>Halobacteria</taxon>
        <taxon>Halobacteriales</taxon>
        <taxon>Natrialbaceae</taxon>
        <taxon>Natrinema</taxon>
    </lineage>
</organism>
<dbReference type="RefSeq" id="WP_090620871.1">
    <property type="nucleotide sequence ID" value="NZ_FOFD01000006.1"/>
</dbReference>
<dbReference type="EMBL" id="FOFD01000006">
    <property type="protein sequence ID" value="SER51719.1"/>
    <property type="molecule type" value="Genomic_DNA"/>
</dbReference>
<evidence type="ECO:0000256" key="1">
    <source>
        <dbReference type="SAM" id="MobiDB-lite"/>
    </source>
</evidence>
<reference evidence="3" key="1">
    <citation type="submission" date="2016-10" db="EMBL/GenBank/DDBJ databases">
        <authorList>
            <person name="Varghese N."/>
            <person name="Submissions S."/>
        </authorList>
    </citation>
    <scope>NUCLEOTIDE SEQUENCE [LARGE SCALE GENOMIC DNA]</scope>
    <source>
        <strain evidence="3">DSM 25055</strain>
    </source>
</reference>